<dbReference type="RefSeq" id="WP_011115375.1">
    <property type="nucleotide sequence ID" value="NC_004917.1"/>
</dbReference>
<accession>Q7VIS1</accession>
<keyword evidence="3" id="KW-1185">Reference proteome</keyword>
<evidence type="ECO:0000313" key="3">
    <source>
        <dbReference type="Proteomes" id="UP000002495"/>
    </source>
</evidence>
<dbReference type="Proteomes" id="UP000002495">
    <property type="component" value="Chromosome"/>
</dbReference>
<dbReference type="Pfam" id="PF00149">
    <property type="entry name" value="Metallophos"/>
    <property type="match status" value="1"/>
</dbReference>
<evidence type="ECO:0000259" key="1">
    <source>
        <dbReference type="Pfam" id="PF00149"/>
    </source>
</evidence>
<dbReference type="KEGG" id="hhe:HH_0533"/>
<dbReference type="EMBL" id="AE017125">
    <property type="protein sequence ID" value="AAP77130.1"/>
    <property type="molecule type" value="Genomic_DNA"/>
</dbReference>
<dbReference type="GO" id="GO:0016787">
    <property type="term" value="F:hydrolase activity"/>
    <property type="evidence" value="ECO:0007669"/>
    <property type="project" value="InterPro"/>
</dbReference>
<dbReference type="AlphaFoldDB" id="Q7VIS1"/>
<name>Q7VIS1_HELHP</name>
<dbReference type="Gene3D" id="3.60.21.10">
    <property type="match status" value="1"/>
</dbReference>
<dbReference type="InterPro" id="IPR004843">
    <property type="entry name" value="Calcineurin-like_PHP"/>
</dbReference>
<dbReference type="InterPro" id="IPR029052">
    <property type="entry name" value="Metallo-depent_PP-like"/>
</dbReference>
<reference evidence="2 3" key="1">
    <citation type="journal article" date="2003" name="Proc. Natl. Acad. Sci. U.S.A.">
        <title>The complete genome sequence of the carcinogenic bacterium Helicobacter hepaticus.</title>
        <authorList>
            <person name="Suerbaum S."/>
            <person name="Josenhans C."/>
            <person name="Sterzenbach T."/>
            <person name="Drescher B."/>
            <person name="Brandt P."/>
            <person name="Bell M."/>
            <person name="Droege M."/>
            <person name="Fartmann B."/>
            <person name="Fischer H.-P."/>
            <person name="Ge Z."/>
            <person name="Hoerster A."/>
            <person name="Holland R."/>
            <person name="Klein K."/>
            <person name="Koenig J."/>
            <person name="Macko L."/>
            <person name="Mendz G.L."/>
            <person name="Nyakatura G."/>
            <person name="Schauer D.B."/>
            <person name="Shen Z."/>
            <person name="Weber J."/>
            <person name="Frosch M."/>
            <person name="Fox J.G."/>
        </authorList>
    </citation>
    <scope>NUCLEOTIDE SEQUENCE [LARGE SCALE GENOMIC DNA]</scope>
    <source>
        <strain evidence="3">ATCC 51449 / 3B1</strain>
    </source>
</reference>
<dbReference type="STRING" id="235279.HH_0533"/>
<dbReference type="eggNOG" id="COG4186">
    <property type="taxonomic scope" value="Bacteria"/>
</dbReference>
<dbReference type="HOGENOM" id="CLU_092313_3_0_7"/>
<organism evidence="2 3">
    <name type="scientific">Helicobacter hepaticus (strain ATCC 51449 / 3B1)</name>
    <dbReference type="NCBI Taxonomy" id="235279"/>
    <lineage>
        <taxon>Bacteria</taxon>
        <taxon>Pseudomonadati</taxon>
        <taxon>Campylobacterota</taxon>
        <taxon>Epsilonproteobacteria</taxon>
        <taxon>Campylobacterales</taxon>
        <taxon>Helicobacteraceae</taxon>
        <taxon>Helicobacter</taxon>
    </lineage>
</organism>
<evidence type="ECO:0000313" key="2">
    <source>
        <dbReference type="EMBL" id="AAP77130.1"/>
    </source>
</evidence>
<feature type="domain" description="Calcineurin-like phosphoesterase" evidence="1">
    <location>
        <begin position="11"/>
        <end position="192"/>
    </location>
</feature>
<proteinExistence type="predicted"/>
<sequence>MMGFEITENTFVISDSHFGHKAVLQREPSRLKSAKAYGYSDFYAFHKHLWNQVVGKKDTLLHLGDLYYAGGFPYLKGLNGTKKLVIGNNDVERFEKLKNLKSWSVQKGLALQVPQSEAILKKLYAQFGKSMVKDDIYLNAIVLDCAGERIMFSHFPVFHRKAHDRFTKSRDTLDKLFALADCSLNIHGHIHSRNTNYSFCFNVSCEQLGFAPKRLKEIITLWRHKVHI</sequence>
<gene>
    <name evidence="2" type="ordered locus">HH_0533</name>
</gene>
<protein>
    <recommendedName>
        <fullName evidence="1">Calcineurin-like phosphoesterase domain-containing protein</fullName>
    </recommendedName>
</protein>
<dbReference type="SUPFAM" id="SSF56300">
    <property type="entry name" value="Metallo-dependent phosphatases"/>
    <property type="match status" value="1"/>
</dbReference>